<dbReference type="GO" id="GO:0016853">
    <property type="term" value="F:isomerase activity"/>
    <property type="evidence" value="ECO:0007669"/>
    <property type="project" value="UniProtKB-KW"/>
</dbReference>
<reference evidence="2 3" key="1">
    <citation type="submission" date="2019-04" db="EMBL/GenBank/DDBJ databases">
        <title>Microbes associate with the intestines of laboratory mice.</title>
        <authorList>
            <person name="Navarre W."/>
            <person name="Wong E."/>
            <person name="Huang K."/>
            <person name="Tropini C."/>
            <person name="Ng K."/>
            <person name="Yu B."/>
        </authorList>
    </citation>
    <scope>NUCLEOTIDE SEQUENCE [LARGE SCALE GENOMIC DNA]</scope>
    <source>
        <strain evidence="2 3">NM50_B9-20</strain>
    </source>
</reference>
<dbReference type="OrthoDB" id="9805185at2"/>
<dbReference type="AlphaFoldDB" id="A0A4S2DJK9"/>
<dbReference type="Pfam" id="PF13580">
    <property type="entry name" value="SIS_2"/>
    <property type="match status" value="1"/>
</dbReference>
<organism evidence="2 3">
    <name type="scientific">Clostridium sartagoforme</name>
    <dbReference type="NCBI Taxonomy" id="84031"/>
    <lineage>
        <taxon>Bacteria</taxon>
        <taxon>Bacillati</taxon>
        <taxon>Bacillota</taxon>
        <taxon>Clostridia</taxon>
        <taxon>Eubacteriales</taxon>
        <taxon>Clostridiaceae</taxon>
        <taxon>Clostridium</taxon>
    </lineage>
</organism>
<accession>A0A4S2DJK9</accession>
<dbReference type="CDD" id="cd05013">
    <property type="entry name" value="SIS_RpiR"/>
    <property type="match status" value="1"/>
</dbReference>
<dbReference type="InterPro" id="IPR046348">
    <property type="entry name" value="SIS_dom_sf"/>
</dbReference>
<dbReference type="InterPro" id="IPR050099">
    <property type="entry name" value="SIS_GmhA/DiaA_subfam"/>
</dbReference>
<dbReference type="PANTHER" id="PTHR30390">
    <property type="entry name" value="SEDOHEPTULOSE 7-PHOSPHATE ISOMERASE / DNAA INITIATOR-ASSOCIATING FACTOR FOR REPLICATION INITIATION"/>
    <property type="match status" value="1"/>
</dbReference>
<keyword evidence="3" id="KW-1185">Reference proteome</keyword>
<dbReference type="InterPro" id="IPR001347">
    <property type="entry name" value="SIS_dom"/>
</dbReference>
<comment type="caution">
    <text evidence="2">The sequence shown here is derived from an EMBL/GenBank/DDBJ whole genome shotgun (WGS) entry which is preliminary data.</text>
</comment>
<protein>
    <submittedName>
        <fullName evidence="2">Sugar isomerase domain-containing protein</fullName>
    </submittedName>
</protein>
<feature type="domain" description="SIS" evidence="1">
    <location>
        <begin position="31"/>
        <end position="210"/>
    </location>
</feature>
<name>A0A4S2DJK9_9CLOT</name>
<evidence type="ECO:0000259" key="1">
    <source>
        <dbReference type="PROSITE" id="PS51464"/>
    </source>
</evidence>
<gene>
    <name evidence="2" type="ORF">E5347_09265</name>
</gene>
<evidence type="ECO:0000313" key="2">
    <source>
        <dbReference type="EMBL" id="TGY42398.1"/>
    </source>
</evidence>
<dbReference type="PANTHER" id="PTHR30390:SF7">
    <property type="entry name" value="PHOSPHOHEPTOSE ISOMERASE"/>
    <property type="match status" value="1"/>
</dbReference>
<dbReference type="GO" id="GO:1901135">
    <property type="term" value="P:carbohydrate derivative metabolic process"/>
    <property type="evidence" value="ECO:0007669"/>
    <property type="project" value="InterPro"/>
</dbReference>
<dbReference type="Proteomes" id="UP000306888">
    <property type="component" value="Unassembled WGS sequence"/>
</dbReference>
<dbReference type="Gene3D" id="3.40.50.10490">
    <property type="entry name" value="Glucose-6-phosphate isomerase like protein, domain 1"/>
    <property type="match status" value="1"/>
</dbReference>
<sequence length="246" mass="27177">MRFEYFDKIKELIDIVEIEEKENMIKATKVIVDAVLSKKSIFSFGASHAGILSEELFYRAGGLVVINPIFAKNLMLDTYPITLTSEMERLEGYGTAIAKKSNISNGDVVIVHSVSGRNPVSIEVAMEAKKIGATVICITNLKYSKEVSSRHSSGKNLYQVSDIVIDNHGDKGDACIEIEGLDQKVSPTSTVIAATIMNSIVAQATQELIDNGLKTPPIFYSANIDGGDELNKRIFEEYKDMIHYKY</sequence>
<dbReference type="RefSeq" id="WP_136006685.1">
    <property type="nucleotide sequence ID" value="NZ_SRYR01000003.1"/>
</dbReference>
<dbReference type="InterPro" id="IPR035472">
    <property type="entry name" value="RpiR-like_SIS"/>
</dbReference>
<dbReference type="PROSITE" id="PS51464">
    <property type="entry name" value="SIS"/>
    <property type="match status" value="1"/>
</dbReference>
<dbReference type="GO" id="GO:0097367">
    <property type="term" value="F:carbohydrate derivative binding"/>
    <property type="evidence" value="ECO:0007669"/>
    <property type="project" value="InterPro"/>
</dbReference>
<evidence type="ECO:0000313" key="3">
    <source>
        <dbReference type="Proteomes" id="UP000306888"/>
    </source>
</evidence>
<dbReference type="NCBIfam" id="NF002805">
    <property type="entry name" value="PRK02947.1"/>
    <property type="match status" value="1"/>
</dbReference>
<keyword evidence="2" id="KW-0413">Isomerase</keyword>
<dbReference type="EMBL" id="SRYR01000003">
    <property type="protein sequence ID" value="TGY42398.1"/>
    <property type="molecule type" value="Genomic_DNA"/>
</dbReference>
<proteinExistence type="predicted"/>
<dbReference type="SUPFAM" id="SSF53697">
    <property type="entry name" value="SIS domain"/>
    <property type="match status" value="1"/>
</dbReference>